<dbReference type="PROSITE" id="PS50106">
    <property type="entry name" value="PDZ"/>
    <property type="match status" value="1"/>
</dbReference>
<evidence type="ECO:0000256" key="1">
    <source>
        <dbReference type="SAM" id="MobiDB-lite"/>
    </source>
</evidence>
<evidence type="ECO:0000313" key="4">
    <source>
        <dbReference type="Proteomes" id="UP001432027"/>
    </source>
</evidence>
<reference evidence="3" key="1">
    <citation type="submission" date="2023-10" db="EMBL/GenBank/DDBJ databases">
        <title>Genome assembly of Pristionchus species.</title>
        <authorList>
            <person name="Yoshida K."/>
            <person name="Sommer R.J."/>
        </authorList>
    </citation>
    <scope>NUCLEOTIDE SEQUENCE</scope>
    <source>
        <strain evidence="3">RS0144</strain>
    </source>
</reference>
<dbReference type="Gene3D" id="2.30.42.10">
    <property type="match status" value="1"/>
</dbReference>
<dbReference type="InterPro" id="IPR036034">
    <property type="entry name" value="PDZ_sf"/>
</dbReference>
<feature type="compositionally biased region" description="Gly residues" evidence="1">
    <location>
        <begin position="197"/>
        <end position="206"/>
    </location>
</feature>
<gene>
    <name evidence="3" type="ORF">PENTCL1PPCAC_6853</name>
</gene>
<dbReference type="EMBL" id="BTSX01000002">
    <property type="protein sequence ID" value="GMS84678.1"/>
    <property type="molecule type" value="Genomic_DNA"/>
</dbReference>
<feature type="region of interest" description="Disordered" evidence="1">
    <location>
        <begin position="116"/>
        <end position="262"/>
    </location>
</feature>
<dbReference type="InterPro" id="IPR006643">
    <property type="entry name" value="Zasp-like_motif"/>
</dbReference>
<dbReference type="SMART" id="SM00735">
    <property type="entry name" value="ZM"/>
    <property type="match status" value="1"/>
</dbReference>
<accession>A0AAV5SNH8</accession>
<keyword evidence="4" id="KW-1185">Reference proteome</keyword>
<feature type="compositionally biased region" description="Basic and acidic residues" evidence="1">
    <location>
        <begin position="355"/>
        <end position="367"/>
    </location>
</feature>
<feature type="non-terminal residue" evidence="3">
    <location>
        <position position="1"/>
    </location>
</feature>
<protein>
    <recommendedName>
        <fullName evidence="2">PDZ domain-containing protein</fullName>
    </recommendedName>
</protein>
<sequence length="391" mass="42511">VKMTTERVVVRMNRSDPSIPWAISFSTRGNDVIVSSVSPDGLSSKAGVQSNDTVVEVCGRRVNREEAERILGERKLDVHMVLTRLVSSHTCLPWNLTEKGNEVVVDHFDSRFRNSFNQDQGRSQVTSATSNSSWNHPSLNQGGNYSTRNETNNYAYSNTTSTNPPHGGSSSVHSSSQSNRAPFTTSIPITTTQSTNGGSGGYGGRAEYGSHTASHTTNGGQQNGGHGSHTTHYNAAPAKFGGAHNTNGYSNGSDGVDDSLSSTRSIPVNEQTFIDTSHNERGREWTLSPNRVFYHSPSTRIRRDLSPGASIHHIQYNSPINLYSTETAAQEYSNQTGLPSDGRLGSKSPAYLNSETRRLIEETERGSRRGPSPSHQSPCFDRISHAVGAHY</sequence>
<organism evidence="3 4">
    <name type="scientific">Pristionchus entomophagus</name>
    <dbReference type="NCBI Taxonomy" id="358040"/>
    <lineage>
        <taxon>Eukaryota</taxon>
        <taxon>Metazoa</taxon>
        <taxon>Ecdysozoa</taxon>
        <taxon>Nematoda</taxon>
        <taxon>Chromadorea</taxon>
        <taxon>Rhabditida</taxon>
        <taxon>Rhabditina</taxon>
        <taxon>Diplogasteromorpha</taxon>
        <taxon>Diplogasteroidea</taxon>
        <taxon>Neodiplogasteridae</taxon>
        <taxon>Pristionchus</taxon>
    </lineage>
</organism>
<feature type="compositionally biased region" description="Polar residues" evidence="1">
    <location>
        <begin position="116"/>
        <end position="150"/>
    </location>
</feature>
<feature type="domain" description="PDZ" evidence="2">
    <location>
        <begin position="9"/>
        <end position="86"/>
    </location>
</feature>
<feature type="compositionally biased region" description="Low complexity" evidence="1">
    <location>
        <begin position="151"/>
        <end position="196"/>
    </location>
</feature>
<proteinExistence type="predicted"/>
<evidence type="ECO:0000259" key="2">
    <source>
        <dbReference type="PROSITE" id="PS50106"/>
    </source>
</evidence>
<dbReference type="SUPFAM" id="SSF50156">
    <property type="entry name" value="PDZ domain-like"/>
    <property type="match status" value="1"/>
</dbReference>
<dbReference type="AlphaFoldDB" id="A0AAV5SNH8"/>
<name>A0AAV5SNH8_9BILA</name>
<comment type="caution">
    <text evidence="3">The sequence shown here is derived from an EMBL/GenBank/DDBJ whole genome shotgun (WGS) entry which is preliminary data.</text>
</comment>
<feature type="region of interest" description="Disordered" evidence="1">
    <location>
        <begin position="331"/>
        <end position="391"/>
    </location>
</feature>
<dbReference type="InterPro" id="IPR001478">
    <property type="entry name" value="PDZ"/>
</dbReference>
<feature type="compositionally biased region" description="Polar residues" evidence="1">
    <location>
        <begin position="244"/>
        <end position="262"/>
    </location>
</feature>
<evidence type="ECO:0000313" key="3">
    <source>
        <dbReference type="EMBL" id="GMS84678.1"/>
    </source>
</evidence>
<dbReference type="Proteomes" id="UP001432027">
    <property type="component" value="Unassembled WGS sequence"/>
</dbReference>